<dbReference type="EMBL" id="JABSTU010000005">
    <property type="protein sequence ID" value="KAH8031371.1"/>
    <property type="molecule type" value="Genomic_DNA"/>
</dbReference>
<keyword evidence="2" id="KW-0539">Nucleus</keyword>
<protein>
    <recommendedName>
        <fullName evidence="6">Secreted protein</fullName>
    </recommendedName>
</protein>
<organism evidence="4 5">
    <name type="scientific">Rhipicephalus microplus</name>
    <name type="common">Cattle tick</name>
    <name type="synonym">Boophilus microplus</name>
    <dbReference type="NCBI Taxonomy" id="6941"/>
    <lineage>
        <taxon>Eukaryota</taxon>
        <taxon>Metazoa</taxon>
        <taxon>Ecdysozoa</taxon>
        <taxon>Arthropoda</taxon>
        <taxon>Chelicerata</taxon>
        <taxon>Arachnida</taxon>
        <taxon>Acari</taxon>
        <taxon>Parasitiformes</taxon>
        <taxon>Ixodida</taxon>
        <taxon>Ixodoidea</taxon>
        <taxon>Ixodidae</taxon>
        <taxon>Rhipicephalinae</taxon>
        <taxon>Rhipicephalus</taxon>
        <taxon>Boophilus</taxon>
    </lineage>
</organism>
<evidence type="ECO:0000256" key="3">
    <source>
        <dbReference type="SAM" id="SignalP"/>
    </source>
</evidence>
<evidence type="ECO:0000313" key="4">
    <source>
        <dbReference type="EMBL" id="KAH8031371.1"/>
    </source>
</evidence>
<gene>
    <name evidence="4" type="ORF">HPB51_016555</name>
</gene>
<evidence type="ECO:0000313" key="5">
    <source>
        <dbReference type="Proteomes" id="UP000821866"/>
    </source>
</evidence>
<reference evidence="4" key="2">
    <citation type="submission" date="2021-09" db="EMBL/GenBank/DDBJ databases">
        <authorList>
            <person name="Jia N."/>
            <person name="Wang J."/>
            <person name="Shi W."/>
            <person name="Du L."/>
            <person name="Sun Y."/>
            <person name="Zhan W."/>
            <person name="Jiang J."/>
            <person name="Wang Q."/>
            <person name="Zhang B."/>
            <person name="Ji P."/>
            <person name="Sakyi L.B."/>
            <person name="Cui X."/>
            <person name="Yuan T."/>
            <person name="Jiang B."/>
            <person name="Yang W."/>
            <person name="Lam T.T.-Y."/>
            <person name="Chang Q."/>
            <person name="Ding S."/>
            <person name="Wang X."/>
            <person name="Zhu J."/>
            <person name="Ruan X."/>
            <person name="Zhao L."/>
            <person name="Wei J."/>
            <person name="Que T."/>
            <person name="Du C."/>
            <person name="Cheng J."/>
            <person name="Dai P."/>
            <person name="Han X."/>
            <person name="Huang E."/>
            <person name="Gao Y."/>
            <person name="Liu J."/>
            <person name="Shao H."/>
            <person name="Ye R."/>
            <person name="Li L."/>
            <person name="Wei W."/>
            <person name="Wang X."/>
            <person name="Wang C."/>
            <person name="Huo Q."/>
            <person name="Li W."/>
            <person name="Guo W."/>
            <person name="Chen H."/>
            <person name="Chen S."/>
            <person name="Zhou L."/>
            <person name="Zhou L."/>
            <person name="Ni X."/>
            <person name="Tian J."/>
            <person name="Zhou Y."/>
            <person name="Sheng Y."/>
            <person name="Liu T."/>
            <person name="Pan Y."/>
            <person name="Xia L."/>
            <person name="Li J."/>
            <person name="Zhao F."/>
            <person name="Cao W."/>
        </authorList>
    </citation>
    <scope>NUCLEOTIDE SEQUENCE</scope>
    <source>
        <strain evidence="4">Rmic-2018</strain>
        <tissue evidence="4">Larvae</tissue>
    </source>
</reference>
<feature type="signal peptide" evidence="3">
    <location>
        <begin position="1"/>
        <end position="15"/>
    </location>
</feature>
<evidence type="ECO:0000256" key="2">
    <source>
        <dbReference type="ARBA" id="ARBA00023242"/>
    </source>
</evidence>
<name>A0A9J6EA13_RHIMP</name>
<dbReference type="PANTHER" id="PTHR13129">
    <property type="entry name" value="VPRBP PROTEIN-RELATED"/>
    <property type="match status" value="1"/>
</dbReference>
<proteinExistence type="predicted"/>
<evidence type="ECO:0008006" key="6">
    <source>
        <dbReference type="Google" id="ProtNLM"/>
    </source>
</evidence>
<reference evidence="4" key="1">
    <citation type="journal article" date="2020" name="Cell">
        <title>Large-Scale Comparative Analyses of Tick Genomes Elucidate Their Genetic Diversity and Vector Capacities.</title>
        <authorList>
            <consortium name="Tick Genome and Microbiome Consortium (TIGMIC)"/>
            <person name="Jia N."/>
            <person name="Wang J."/>
            <person name="Shi W."/>
            <person name="Du L."/>
            <person name="Sun Y."/>
            <person name="Zhan W."/>
            <person name="Jiang J.F."/>
            <person name="Wang Q."/>
            <person name="Zhang B."/>
            <person name="Ji P."/>
            <person name="Bell-Sakyi L."/>
            <person name="Cui X.M."/>
            <person name="Yuan T.T."/>
            <person name="Jiang B.G."/>
            <person name="Yang W.F."/>
            <person name="Lam T.T."/>
            <person name="Chang Q.C."/>
            <person name="Ding S.J."/>
            <person name="Wang X.J."/>
            <person name="Zhu J.G."/>
            <person name="Ruan X.D."/>
            <person name="Zhao L."/>
            <person name="Wei J.T."/>
            <person name="Ye R.Z."/>
            <person name="Que T.C."/>
            <person name="Du C.H."/>
            <person name="Zhou Y.H."/>
            <person name="Cheng J.X."/>
            <person name="Dai P.F."/>
            <person name="Guo W.B."/>
            <person name="Han X.H."/>
            <person name="Huang E.J."/>
            <person name="Li L.F."/>
            <person name="Wei W."/>
            <person name="Gao Y.C."/>
            <person name="Liu J.Z."/>
            <person name="Shao H.Z."/>
            <person name="Wang X."/>
            <person name="Wang C.C."/>
            <person name="Yang T.C."/>
            <person name="Huo Q.B."/>
            <person name="Li W."/>
            <person name="Chen H.Y."/>
            <person name="Chen S.E."/>
            <person name="Zhou L.G."/>
            <person name="Ni X.B."/>
            <person name="Tian J.H."/>
            <person name="Sheng Y."/>
            <person name="Liu T."/>
            <person name="Pan Y.S."/>
            <person name="Xia L.Y."/>
            <person name="Li J."/>
            <person name="Zhao F."/>
            <person name="Cao W.C."/>
        </authorList>
    </citation>
    <scope>NUCLEOTIDE SEQUENCE</scope>
    <source>
        <strain evidence="4">Rmic-2018</strain>
    </source>
</reference>
<dbReference type="GO" id="GO:0080008">
    <property type="term" value="C:Cul4-RING E3 ubiquitin ligase complex"/>
    <property type="evidence" value="ECO:0007669"/>
    <property type="project" value="TreeGrafter"/>
</dbReference>
<accession>A0A9J6EA13</accession>
<sequence length="116" mass="12430">MQATLLWLPLRLVLPQPPPPPQRRSVILAAADGEIVADPDVQRSALNVVINCVCGPMSRLGGGIGRVVSGSVRKRAAIKSGEDLLSKMWNCVRANNGIMVRACHICRINDGTGLHN</sequence>
<dbReference type="VEuPathDB" id="VectorBase:LOC119163162"/>
<dbReference type="GO" id="GO:0005634">
    <property type="term" value="C:nucleus"/>
    <property type="evidence" value="ECO:0007669"/>
    <property type="project" value="UniProtKB-SubCell"/>
</dbReference>
<evidence type="ECO:0000256" key="1">
    <source>
        <dbReference type="ARBA" id="ARBA00004123"/>
    </source>
</evidence>
<comment type="subcellular location">
    <subcellularLocation>
        <location evidence="1">Nucleus</location>
    </subcellularLocation>
</comment>
<dbReference type="GO" id="GO:0016567">
    <property type="term" value="P:protein ubiquitination"/>
    <property type="evidence" value="ECO:0007669"/>
    <property type="project" value="InterPro"/>
</dbReference>
<comment type="caution">
    <text evidence="4">The sequence shown here is derived from an EMBL/GenBank/DDBJ whole genome shotgun (WGS) entry which is preliminary data.</text>
</comment>
<dbReference type="PANTHER" id="PTHR13129:SF4">
    <property type="entry name" value="DDB1- AND CUL4-ASSOCIATED FACTOR 1"/>
    <property type="match status" value="1"/>
</dbReference>
<dbReference type="Proteomes" id="UP000821866">
    <property type="component" value="Chromosome 3"/>
</dbReference>
<dbReference type="InterPro" id="IPR033270">
    <property type="entry name" value="VPRBP/DCAF1"/>
</dbReference>
<dbReference type="AlphaFoldDB" id="A0A9J6EA13"/>
<feature type="chain" id="PRO_5039921366" description="Secreted protein" evidence="3">
    <location>
        <begin position="16"/>
        <end position="116"/>
    </location>
</feature>
<keyword evidence="5" id="KW-1185">Reference proteome</keyword>
<keyword evidence="3" id="KW-0732">Signal</keyword>